<organism evidence="6">
    <name type="scientific">Medioppia subpectinata</name>
    <dbReference type="NCBI Taxonomy" id="1979941"/>
    <lineage>
        <taxon>Eukaryota</taxon>
        <taxon>Metazoa</taxon>
        <taxon>Ecdysozoa</taxon>
        <taxon>Arthropoda</taxon>
        <taxon>Chelicerata</taxon>
        <taxon>Arachnida</taxon>
        <taxon>Acari</taxon>
        <taxon>Acariformes</taxon>
        <taxon>Sarcoptiformes</taxon>
        <taxon>Oribatida</taxon>
        <taxon>Brachypylina</taxon>
        <taxon>Oppioidea</taxon>
        <taxon>Oppiidae</taxon>
        <taxon>Medioppia</taxon>
    </lineage>
</organism>
<name>A0A7R9QC21_9ACAR</name>
<feature type="region of interest" description="Disordered" evidence="4">
    <location>
        <begin position="1"/>
        <end position="62"/>
    </location>
</feature>
<feature type="compositionally biased region" description="Polar residues" evidence="4">
    <location>
        <begin position="1"/>
        <end position="22"/>
    </location>
</feature>
<dbReference type="PANTHER" id="PTHR19980:SF0">
    <property type="entry name" value="CLEAVAGE STIMULATION FACTOR SUBUNIT 3"/>
    <property type="match status" value="1"/>
</dbReference>
<keyword evidence="3" id="KW-0539">Nucleus</keyword>
<keyword evidence="2" id="KW-0677">Repeat</keyword>
<feature type="domain" description="Suppressor of forked" evidence="5">
    <location>
        <begin position="90"/>
        <end position="152"/>
    </location>
</feature>
<dbReference type="OrthoDB" id="6419252at2759"/>
<dbReference type="InterPro" id="IPR008847">
    <property type="entry name" value="Suf"/>
</dbReference>
<accession>A0A7R9QC21</accession>
<dbReference type="GO" id="GO:0031124">
    <property type="term" value="P:mRNA 3'-end processing"/>
    <property type="evidence" value="ECO:0007669"/>
    <property type="project" value="InterPro"/>
</dbReference>
<dbReference type="EMBL" id="OC875686">
    <property type="protein sequence ID" value="CAD7638636.1"/>
    <property type="molecule type" value="Genomic_DNA"/>
</dbReference>
<evidence type="ECO:0000256" key="2">
    <source>
        <dbReference type="ARBA" id="ARBA00022737"/>
    </source>
</evidence>
<dbReference type="InterPro" id="IPR011990">
    <property type="entry name" value="TPR-like_helical_dom_sf"/>
</dbReference>
<evidence type="ECO:0000313" key="7">
    <source>
        <dbReference type="Proteomes" id="UP000759131"/>
    </source>
</evidence>
<reference evidence="6" key="1">
    <citation type="submission" date="2020-11" db="EMBL/GenBank/DDBJ databases">
        <authorList>
            <person name="Tran Van P."/>
        </authorList>
    </citation>
    <scope>NUCLEOTIDE SEQUENCE</scope>
</reference>
<dbReference type="GO" id="GO:0005634">
    <property type="term" value="C:nucleus"/>
    <property type="evidence" value="ECO:0007669"/>
    <property type="project" value="UniProtKB-SubCell"/>
</dbReference>
<dbReference type="InterPro" id="IPR045243">
    <property type="entry name" value="Rna14-like"/>
</dbReference>
<evidence type="ECO:0000313" key="6">
    <source>
        <dbReference type="EMBL" id="CAD7638636.1"/>
    </source>
</evidence>
<dbReference type="GO" id="GO:0003729">
    <property type="term" value="F:mRNA binding"/>
    <property type="evidence" value="ECO:0007669"/>
    <property type="project" value="TreeGrafter"/>
</dbReference>
<sequence>MFANTTHSSGKYGSNVGHNYSPNAYPQPPPSTASAAANIPPQSSGRNSEHNSPTNKQQKSGAQEVIAKPMAANNSAANSGTPTAKNVSERVVKANLKISDNPYDIEAWNVLIKDAQNKRIDDSRDFFERLVSQFPNSGRFWKLYIETEVVINQIFPSNTLSLYMIRATSSRDWSLSSQTPADSGSYTLRLRL</sequence>
<gene>
    <name evidence="6" type="ORF">OSB1V03_LOCUS17472</name>
</gene>
<dbReference type="PANTHER" id="PTHR19980">
    <property type="entry name" value="RNA CLEAVAGE STIMULATION FACTOR"/>
    <property type="match status" value="1"/>
</dbReference>
<comment type="subcellular location">
    <subcellularLocation>
        <location evidence="1">Nucleus</location>
    </subcellularLocation>
</comment>
<dbReference type="SUPFAM" id="SSF48452">
    <property type="entry name" value="TPR-like"/>
    <property type="match status" value="1"/>
</dbReference>
<evidence type="ECO:0000256" key="4">
    <source>
        <dbReference type="SAM" id="MobiDB-lite"/>
    </source>
</evidence>
<dbReference type="EMBL" id="CAJPIZ010021111">
    <property type="protein sequence ID" value="CAG2117519.1"/>
    <property type="molecule type" value="Genomic_DNA"/>
</dbReference>
<evidence type="ECO:0000256" key="1">
    <source>
        <dbReference type="ARBA" id="ARBA00004123"/>
    </source>
</evidence>
<proteinExistence type="predicted"/>
<keyword evidence="7" id="KW-1185">Reference proteome</keyword>
<dbReference type="AlphaFoldDB" id="A0A7R9QC21"/>
<dbReference type="Proteomes" id="UP000759131">
    <property type="component" value="Unassembled WGS sequence"/>
</dbReference>
<dbReference type="Gene3D" id="1.25.40.1040">
    <property type="match status" value="1"/>
</dbReference>
<feature type="compositionally biased region" description="Low complexity" evidence="4">
    <location>
        <begin position="32"/>
        <end position="41"/>
    </location>
</feature>
<feature type="compositionally biased region" description="Polar residues" evidence="4">
    <location>
        <begin position="42"/>
        <end position="61"/>
    </location>
</feature>
<protein>
    <recommendedName>
        <fullName evidence="5">Suppressor of forked domain-containing protein</fullName>
    </recommendedName>
</protein>
<evidence type="ECO:0000259" key="5">
    <source>
        <dbReference type="Pfam" id="PF05843"/>
    </source>
</evidence>
<dbReference type="Pfam" id="PF05843">
    <property type="entry name" value="Suf"/>
    <property type="match status" value="1"/>
</dbReference>
<evidence type="ECO:0000256" key="3">
    <source>
        <dbReference type="ARBA" id="ARBA00023242"/>
    </source>
</evidence>